<feature type="site" description="Important for catalytic activity" evidence="7">
    <location>
        <position position="203"/>
    </location>
</feature>
<keyword evidence="7" id="KW-0997">Cell inner membrane</keyword>
<dbReference type="NCBIfam" id="TIGR00247">
    <property type="entry name" value="endolytic transglycosylase MltG"/>
    <property type="match status" value="1"/>
</dbReference>
<keyword evidence="4 7" id="KW-0472">Membrane</keyword>
<sequence length="327" mass="34672">MTRRRAAAVVLAVVLALGAAGAGGAAIARHRFLAPGPLTQPRNVVVPRGSPADVAQTLHAAGVIADIRAFRIAGLLTRGEGPLRAAEFAFPASASLRQVLTVLRTARPVQHWLTIPEGLTAAQIALLLDRAEAMTGPAPVPDEGALLPESYAYEYGASRAAVVERAAGAMRRTLGQIWAERAEDLPLATPHELLTLASIVERETARAEERPRVAAVFLNRLKRGMKLQSDPTVAYAVSGGMGTIERALTRADLDQANPYNTYRVPGLPPGPIGSPGVAALQAVARPARTDELYFVADGTGGHAFARTLEEHNRNVARWRAMSAPLTH</sequence>
<evidence type="ECO:0000256" key="6">
    <source>
        <dbReference type="ARBA" id="ARBA00023316"/>
    </source>
</evidence>
<keyword evidence="2 7" id="KW-0812">Transmembrane</keyword>
<evidence type="ECO:0000256" key="2">
    <source>
        <dbReference type="ARBA" id="ARBA00022692"/>
    </source>
</evidence>
<keyword evidence="6 7" id="KW-0961">Cell wall biogenesis/degradation</keyword>
<comment type="function">
    <text evidence="7">Functions as a peptidoglycan terminase that cleaves nascent peptidoglycan strands endolytically to terminate their elongation.</text>
</comment>
<dbReference type="PANTHER" id="PTHR30518">
    <property type="entry name" value="ENDOLYTIC MUREIN TRANSGLYCOSYLASE"/>
    <property type="match status" value="1"/>
</dbReference>
<name>A0AA41YMD0_9PROT</name>
<dbReference type="Pfam" id="PF02618">
    <property type="entry name" value="YceG"/>
    <property type="match status" value="1"/>
</dbReference>
<evidence type="ECO:0000256" key="3">
    <source>
        <dbReference type="ARBA" id="ARBA00022989"/>
    </source>
</evidence>
<dbReference type="GO" id="GO:0005886">
    <property type="term" value="C:plasma membrane"/>
    <property type="evidence" value="ECO:0007669"/>
    <property type="project" value="UniProtKB-UniRule"/>
</dbReference>
<evidence type="ECO:0000313" key="9">
    <source>
        <dbReference type="Proteomes" id="UP001165679"/>
    </source>
</evidence>
<keyword evidence="3 7" id="KW-1133">Transmembrane helix</keyword>
<keyword evidence="5 7" id="KW-0456">Lyase</keyword>
<organism evidence="8 9">
    <name type="scientific">Limobrevibacterium gyesilva</name>
    <dbReference type="NCBI Taxonomy" id="2991712"/>
    <lineage>
        <taxon>Bacteria</taxon>
        <taxon>Pseudomonadati</taxon>
        <taxon>Pseudomonadota</taxon>
        <taxon>Alphaproteobacteria</taxon>
        <taxon>Acetobacterales</taxon>
        <taxon>Acetobacteraceae</taxon>
        <taxon>Limobrevibacterium</taxon>
    </lineage>
</organism>
<dbReference type="GO" id="GO:0071555">
    <property type="term" value="P:cell wall organization"/>
    <property type="evidence" value="ECO:0007669"/>
    <property type="project" value="UniProtKB-KW"/>
</dbReference>
<evidence type="ECO:0000313" key="8">
    <source>
        <dbReference type="EMBL" id="MCW3473138.1"/>
    </source>
</evidence>
<evidence type="ECO:0000256" key="1">
    <source>
        <dbReference type="ARBA" id="ARBA00022475"/>
    </source>
</evidence>
<evidence type="ECO:0000256" key="4">
    <source>
        <dbReference type="ARBA" id="ARBA00023136"/>
    </source>
</evidence>
<keyword evidence="1 7" id="KW-1003">Cell membrane</keyword>
<reference evidence="8" key="1">
    <citation type="submission" date="2022-09" db="EMBL/GenBank/DDBJ databases">
        <title>Rhodovastum sp. nov. RN2-1 isolated from soil in Seongnam, South Korea.</title>
        <authorList>
            <person name="Le N.T."/>
        </authorList>
    </citation>
    <scope>NUCLEOTIDE SEQUENCE</scope>
    <source>
        <strain evidence="8">RN2-1</strain>
    </source>
</reference>
<dbReference type="AlphaFoldDB" id="A0AA41YMD0"/>
<dbReference type="PANTHER" id="PTHR30518:SF2">
    <property type="entry name" value="ENDOLYTIC MUREIN TRANSGLYCOSYLASE"/>
    <property type="match status" value="1"/>
</dbReference>
<dbReference type="RefSeq" id="WP_264711716.1">
    <property type="nucleotide sequence ID" value="NZ_JAPDNT010000001.1"/>
</dbReference>
<dbReference type="EC" id="4.2.2.29" evidence="7"/>
<comment type="catalytic activity">
    <reaction evidence="7">
        <text>a peptidoglycan chain = a peptidoglycan chain with N-acetyl-1,6-anhydromuramyl-[peptide] at the reducing end + a peptidoglycan chain with N-acetylglucosamine at the non-reducing end.</text>
        <dbReference type="EC" id="4.2.2.29"/>
    </reaction>
</comment>
<gene>
    <name evidence="7 8" type="primary">mltG</name>
    <name evidence="8" type="ORF">OL599_00970</name>
</gene>
<dbReference type="Proteomes" id="UP001165679">
    <property type="component" value="Unassembled WGS sequence"/>
</dbReference>
<dbReference type="Gene3D" id="3.30.160.60">
    <property type="entry name" value="Classic Zinc Finger"/>
    <property type="match status" value="1"/>
</dbReference>
<proteinExistence type="inferred from homology"/>
<dbReference type="Gene3D" id="3.30.1490.480">
    <property type="entry name" value="Endolytic murein transglycosylase"/>
    <property type="match status" value="1"/>
</dbReference>
<protein>
    <recommendedName>
        <fullName evidence="7">Endolytic murein transglycosylase</fullName>
        <ecNumber evidence="7">4.2.2.29</ecNumber>
    </recommendedName>
    <alternativeName>
        <fullName evidence="7">Peptidoglycan lytic transglycosylase</fullName>
    </alternativeName>
    <alternativeName>
        <fullName evidence="7">Peptidoglycan polymerization terminase</fullName>
    </alternativeName>
</protein>
<comment type="similarity">
    <text evidence="7">Belongs to the transglycosylase MltG family.</text>
</comment>
<accession>A0AA41YMD0</accession>
<dbReference type="HAMAP" id="MF_02065">
    <property type="entry name" value="MltG"/>
    <property type="match status" value="1"/>
</dbReference>
<dbReference type="EMBL" id="JAPDNT010000001">
    <property type="protein sequence ID" value="MCW3473138.1"/>
    <property type="molecule type" value="Genomic_DNA"/>
</dbReference>
<evidence type="ECO:0000256" key="5">
    <source>
        <dbReference type="ARBA" id="ARBA00023239"/>
    </source>
</evidence>
<evidence type="ECO:0000256" key="7">
    <source>
        <dbReference type="HAMAP-Rule" id="MF_02065"/>
    </source>
</evidence>
<reference evidence="8" key="2">
    <citation type="submission" date="2022-10" db="EMBL/GenBank/DDBJ databases">
        <authorList>
            <person name="Trinh H.N."/>
        </authorList>
    </citation>
    <scope>NUCLEOTIDE SEQUENCE</scope>
    <source>
        <strain evidence="8">RN2-1</strain>
    </source>
</reference>
<dbReference type="GO" id="GO:0009252">
    <property type="term" value="P:peptidoglycan biosynthetic process"/>
    <property type="evidence" value="ECO:0007669"/>
    <property type="project" value="UniProtKB-UniRule"/>
</dbReference>
<comment type="caution">
    <text evidence="8">The sequence shown here is derived from an EMBL/GenBank/DDBJ whole genome shotgun (WGS) entry which is preliminary data.</text>
</comment>
<keyword evidence="9" id="KW-1185">Reference proteome</keyword>
<dbReference type="GO" id="GO:0008932">
    <property type="term" value="F:lytic endotransglycosylase activity"/>
    <property type="evidence" value="ECO:0007669"/>
    <property type="project" value="UniProtKB-UniRule"/>
</dbReference>
<dbReference type="CDD" id="cd08010">
    <property type="entry name" value="MltG_like"/>
    <property type="match status" value="1"/>
</dbReference>
<dbReference type="InterPro" id="IPR003770">
    <property type="entry name" value="MLTG-like"/>
</dbReference>